<comment type="caution">
    <text evidence="1">The sequence shown here is derived from an EMBL/GenBank/DDBJ whole genome shotgun (WGS) entry which is preliminary data.</text>
</comment>
<evidence type="ECO:0000313" key="2">
    <source>
        <dbReference type="Proteomes" id="UP000003257"/>
    </source>
</evidence>
<dbReference type="Proteomes" id="UP000003257">
    <property type="component" value="Unassembled WGS sequence"/>
</dbReference>
<accession>A0ABP2D7T1</accession>
<keyword evidence="2" id="KW-1185">Reference proteome</keyword>
<organism evidence="1 2">
    <name type="scientific">Sulfitobacter indolifex HEL-45</name>
    <dbReference type="NCBI Taxonomy" id="391624"/>
    <lineage>
        <taxon>Bacteria</taxon>
        <taxon>Pseudomonadati</taxon>
        <taxon>Pseudomonadota</taxon>
        <taxon>Alphaproteobacteria</taxon>
        <taxon>Rhodobacterales</taxon>
        <taxon>Roseobacteraceae</taxon>
        <taxon>Sulfitobacter</taxon>
    </lineage>
</organism>
<proteinExistence type="predicted"/>
<name>A0ABP2D7T1_9RHOB</name>
<gene>
    <name evidence="1" type="ORF">OIHEL45_15464</name>
</gene>
<evidence type="ECO:0000313" key="1">
    <source>
        <dbReference type="EMBL" id="EDQ04340.1"/>
    </source>
</evidence>
<sequence length="89" mass="10070">MHFLVMQAVSQLMHNPIPQGFSILIHFDQVPNSVFAADSPVRKLLYTGKPTKVLFELYSIKALTKTQNNSVIKVFNDELPQHPAGVFFK</sequence>
<reference evidence="1 2" key="1">
    <citation type="submission" date="2007-11" db="EMBL/GenBank/DDBJ databases">
        <authorList>
            <person name="Wagner-Dobler I."/>
            <person name="Ferriera S."/>
            <person name="Johnson J."/>
            <person name="Kravitz S."/>
            <person name="Beeson K."/>
            <person name="Sutton G."/>
            <person name="Rogers Y.-H."/>
            <person name="Friedman R."/>
            <person name="Frazier M."/>
            <person name="Venter J.C."/>
        </authorList>
    </citation>
    <scope>NUCLEOTIDE SEQUENCE [LARGE SCALE GENOMIC DNA]</scope>
    <source>
        <strain evidence="1 2">HEL-45</strain>
    </source>
</reference>
<protein>
    <submittedName>
        <fullName evidence="1">Uncharacterized protein</fullName>
    </submittedName>
</protein>
<dbReference type="EMBL" id="ABID01000004">
    <property type="protein sequence ID" value="EDQ04340.1"/>
    <property type="molecule type" value="Genomic_DNA"/>
</dbReference>